<keyword evidence="1" id="KW-0812">Transmembrane</keyword>
<keyword evidence="1" id="KW-1133">Transmembrane helix</keyword>
<gene>
    <name evidence="2" type="ORF">HETSPECPRED_006574</name>
</gene>
<feature type="transmembrane region" description="Helical" evidence="1">
    <location>
        <begin position="157"/>
        <end position="177"/>
    </location>
</feature>
<dbReference type="EMBL" id="CAJPDS010000044">
    <property type="protein sequence ID" value="CAF9927391.1"/>
    <property type="molecule type" value="Genomic_DNA"/>
</dbReference>
<reference evidence="2" key="1">
    <citation type="submission" date="2021-03" db="EMBL/GenBank/DDBJ databases">
        <authorList>
            <person name="Tagirdzhanova G."/>
        </authorList>
    </citation>
    <scope>NUCLEOTIDE SEQUENCE</scope>
</reference>
<evidence type="ECO:0000256" key="1">
    <source>
        <dbReference type="SAM" id="Phobius"/>
    </source>
</evidence>
<keyword evidence="3" id="KW-1185">Reference proteome</keyword>
<name>A0A8H3FML2_9LECA</name>
<organism evidence="2 3">
    <name type="scientific">Heterodermia speciosa</name>
    <dbReference type="NCBI Taxonomy" id="116794"/>
    <lineage>
        <taxon>Eukaryota</taxon>
        <taxon>Fungi</taxon>
        <taxon>Dikarya</taxon>
        <taxon>Ascomycota</taxon>
        <taxon>Pezizomycotina</taxon>
        <taxon>Lecanoromycetes</taxon>
        <taxon>OSLEUM clade</taxon>
        <taxon>Lecanoromycetidae</taxon>
        <taxon>Caliciales</taxon>
        <taxon>Physciaceae</taxon>
        <taxon>Heterodermia</taxon>
    </lineage>
</organism>
<evidence type="ECO:0000313" key="3">
    <source>
        <dbReference type="Proteomes" id="UP000664521"/>
    </source>
</evidence>
<protein>
    <submittedName>
        <fullName evidence="2">Uncharacterized protein</fullName>
    </submittedName>
</protein>
<accession>A0A8H3FML2</accession>
<sequence length="178" mass="20674">MLLTRGFRTSRFLPLQSFPLSSLFRPIARSAPALLRPGLVQYAFTHFHTSPWLKQNPHNPSPQHPPPTLGLDPSLTVAEFHLRAAFPSYGDANPAQKIAMIQRLREEFESPNTELRKEMDKRRWDSDSMKRTQAEAIEALNKEEEKVAKKNRWYHQAFRSIAWGPTIMINMVLAMFWF</sequence>
<comment type="caution">
    <text evidence="2">The sequence shown here is derived from an EMBL/GenBank/DDBJ whole genome shotgun (WGS) entry which is preliminary data.</text>
</comment>
<evidence type="ECO:0000313" key="2">
    <source>
        <dbReference type="EMBL" id="CAF9927391.1"/>
    </source>
</evidence>
<keyword evidence="1" id="KW-0472">Membrane</keyword>
<dbReference type="AlphaFoldDB" id="A0A8H3FML2"/>
<proteinExistence type="predicted"/>
<dbReference type="Proteomes" id="UP000664521">
    <property type="component" value="Unassembled WGS sequence"/>
</dbReference>
<dbReference type="OrthoDB" id="5399501at2759"/>